<dbReference type="PANTHER" id="PTHR43214">
    <property type="entry name" value="TWO-COMPONENT RESPONSE REGULATOR"/>
    <property type="match status" value="1"/>
</dbReference>
<dbReference type="SMART" id="SM00421">
    <property type="entry name" value="HTH_LUXR"/>
    <property type="match status" value="1"/>
</dbReference>
<evidence type="ECO:0000313" key="7">
    <source>
        <dbReference type="Proteomes" id="UP001183643"/>
    </source>
</evidence>
<dbReference type="InterPro" id="IPR000792">
    <property type="entry name" value="Tscrpt_reg_LuxR_C"/>
</dbReference>
<dbReference type="SMART" id="SM00448">
    <property type="entry name" value="REC"/>
    <property type="match status" value="1"/>
</dbReference>
<dbReference type="Pfam" id="PF00072">
    <property type="entry name" value="Response_reg"/>
    <property type="match status" value="1"/>
</dbReference>
<organism evidence="6 7">
    <name type="scientific">Catenuloplanes atrovinosus</name>
    <dbReference type="NCBI Taxonomy" id="137266"/>
    <lineage>
        <taxon>Bacteria</taxon>
        <taxon>Bacillati</taxon>
        <taxon>Actinomycetota</taxon>
        <taxon>Actinomycetes</taxon>
        <taxon>Micromonosporales</taxon>
        <taxon>Micromonosporaceae</taxon>
        <taxon>Catenuloplanes</taxon>
    </lineage>
</organism>
<protein>
    <submittedName>
        <fullName evidence="6">Two-component system response regulator DesR</fullName>
    </submittedName>
</protein>
<dbReference type="GO" id="GO:0006355">
    <property type="term" value="P:regulation of DNA-templated transcription"/>
    <property type="evidence" value="ECO:0007669"/>
    <property type="project" value="InterPro"/>
</dbReference>
<keyword evidence="1 3" id="KW-0597">Phosphoprotein</keyword>
<name>A0AAE3YSV9_9ACTN</name>
<dbReference type="PRINTS" id="PR00038">
    <property type="entry name" value="HTHLUXR"/>
</dbReference>
<keyword evidence="2" id="KW-0238">DNA-binding</keyword>
<dbReference type="AlphaFoldDB" id="A0AAE3YSV9"/>
<dbReference type="EMBL" id="JAVDYB010000001">
    <property type="protein sequence ID" value="MDR7277764.1"/>
    <property type="molecule type" value="Genomic_DNA"/>
</dbReference>
<proteinExistence type="predicted"/>
<evidence type="ECO:0000313" key="6">
    <source>
        <dbReference type="EMBL" id="MDR7277764.1"/>
    </source>
</evidence>
<dbReference type="InterPro" id="IPR016032">
    <property type="entry name" value="Sig_transdc_resp-reg_C-effctor"/>
</dbReference>
<dbReference type="RefSeq" id="WP_310370252.1">
    <property type="nucleotide sequence ID" value="NZ_JAVDYB010000001.1"/>
</dbReference>
<dbReference type="PANTHER" id="PTHR43214:SF42">
    <property type="entry name" value="TRANSCRIPTIONAL REGULATORY PROTEIN DESR"/>
    <property type="match status" value="1"/>
</dbReference>
<evidence type="ECO:0000256" key="3">
    <source>
        <dbReference type="PROSITE-ProRule" id="PRU00169"/>
    </source>
</evidence>
<sequence>MIFSNHVLLRESLHAVLSTELDVTSVGGDDGEALTAAHKIRPDVIVVDLDGPGRHGLRTVRLLVAELPECAVVALTGRHTPHALRQALAAGARGFASREQPPAELVDLIRRVGRGERMIHPGTALATLAAMNNPLSARERDVLRLAARGMPSAAIAAELFLSEGTIRNYLSSVVRKLNCRNRLEAARLAEEAGWI</sequence>
<evidence type="ECO:0000259" key="5">
    <source>
        <dbReference type="PROSITE" id="PS50110"/>
    </source>
</evidence>
<dbReference type="Pfam" id="PF00196">
    <property type="entry name" value="GerE"/>
    <property type="match status" value="1"/>
</dbReference>
<comment type="caution">
    <text evidence="6">The sequence shown here is derived from an EMBL/GenBank/DDBJ whole genome shotgun (WGS) entry which is preliminary data.</text>
</comment>
<reference evidence="6" key="1">
    <citation type="submission" date="2023-07" db="EMBL/GenBank/DDBJ databases">
        <title>Sequencing the genomes of 1000 actinobacteria strains.</title>
        <authorList>
            <person name="Klenk H.-P."/>
        </authorList>
    </citation>
    <scope>NUCLEOTIDE SEQUENCE</scope>
    <source>
        <strain evidence="6">DSM 44707</strain>
    </source>
</reference>
<dbReference type="SUPFAM" id="SSF52172">
    <property type="entry name" value="CheY-like"/>
    <property type="match status" value="1"/>
</dbReference>
<dbReference type="PROSITE" id="PS50043">
    <property type="entry name" value="HTH_LUXR_2"/>
    <property type="match status" value="1"/>
</dbReference>
<evidence type="ECO:0000256" key="1">
    <source>
        <dbReference type="ARBA" id="ARBA00022553"/>
    </source>
</evidence>
<dbReference type="GO" id="GO:0000160">
    <property type="term" value="P:phosphorelay signal transduction system"/>
    <property type="evidence" value="ECO:0007669"/>
    <property type="project" value="InterPro"/>
</dbReference>
<dbReference type="InterPro" id="IPR001789">
    <property type="entry name" value="Sig_transdc_resp-reg_receiver"/>
</dbReference>
<dbReference type="SUPFAM" id="SSF46894">
    <property type="entry name" value="C-terminal effector domain of the bipartite response regulators"/>
    <property type="match status" value="1"/>
</dbReference>
<evidence type="ECO:0000256" key="2">
    <source>
        <dbReference type="ARBA" id="ARBA00023125"/>
    </source>
</evidence>
<dbReference type="PROSITE" id="PS50110">
    <property type="entry name" value="RESPONSE_REGULATORY"/>
    <property type="match status" value="1"/>
</dbReference>
<dbReference type="Gene3D" id="3.40.50.2300">
    <property type="match status" value="1"/>
</dbReference>
<dbReference type="InterPro" id="IPR039420">
    <property type="entry name" value="WalR-like"/>
</dbReference>
<dbReference type="PROSITE" id="PS00622">
    <property type="entry name" value="HTH_LUXR_1"/>
    <property type="match status" value="1"/>
</dbReference>
<feature type="domain" description="HTH luxR-type" evidence="4">
    <location>
        <begin position="128"/>
        <end position="193"/>
    </location>
</feature>
<dbReference type="GO" id="GO:0003677">
    <property type="term" value="F:DNA binding"/>
    <property type="evidence" value="ECO:0007669"/>
    <property type="project" value="UniProtKB-KW"/>
</dbReference>
<dbReference type="Proteomes" id="UP001183643">
    <property type="component" value="Unassembled WGS sequence"/>
</dbReference>
<gene>
    <name evidence="6" type="ORF">J2S41_004542</name>
</gene>
<dbReference type="CDD" id="cd17535">
    <property type="entry name" value="REC_NarL-like"/>
    <property type="match status" value="1"/>
</dbReference>
<feature type="domain" description="Response regulatory" evidence="5">
    <location>
        <begin position="1"/>
        <end position="113"/>
    </location>
</feature>
<dbReference type="InterPro" id="IPR058245">
    <property type="entry name" value="NreC/VraR/RcsB-like_REC"/>
</dbReference>
<evidence type="ECO:0000259" key="4">
    <source>
        <dbReference type="PROSITE" id="PS50043"/>
    </source>
</evidence>
<feature type="modified residue" description="4-aspartylphosphate" evidence="3">
    <location>
        <position position="48"/>
    </location>
</feature>
<dbReference type="CDD" id="cd06170">
    <property type="entry name" value="LuxR_C_like"/>
    <property type="match status" value="1"/>
</dbReference>
<accession>A0AAE3YSV9</accession>
<dbReference type="InterPro" id="IPR011006">
    <property type="entry name" value="CheY-like_superfamily"/>
</dbReference>
<keyword evidence="7" id="KW-1185">Reference proteome</keyword>